<accession>M1V6C3</accession>
<proteinExistence type="predicted"/>
<dbReference type="EMBL" id="AP006499">
    <property type="protein sequence ID" value="BAM82070.1"/>
    <property type="molecule type" value="Genomic_DNA"/>
</dbReference>
<dbReference type="eggNOG" id="ENOG502SU36">
    <property type="taxonomic scope" value="Eukaryota"/>
</dbReference>
<name>M1V6C3_CYAM1</name>
<reference evidence="1 2" key="2">
    <citation type="journal article" date="2007" name="BMC Biol.">
        <title>A 100%-complete sequence reveals unusually simple genomic features in the hot-spring red alga Cyanidioschyzon merolae.</title>
        <authorList>
            <person name="Nozaki H."/>
            <person name="Takano H."/>
            <person name="Misumi O."/>
            <person name="Terasawa K."/>
            <person name="Matsuzaki M."/>
            <person name="Maruyama S."/>
            <person name="Nishida K."/>
            <person name="Yagisawa F."/>
            <person name="Yoshida Y."/>
            <person name="Fujiwara T."/>
            <person name="Takio S."/>
            <person name="Tamura K."/>
            <person name="Chung S.J."/>
            <person name="Nakamura S."/>
            <person name="Kuroiwa H."/>
            <person name="Tanaka K."/>
            <person name="Sato N."/>
            <person name="Kuroiwa T."/>
        </authorList>
    </citation>
    <scope>NUCLEOTIDE SEQUENCE [LARGE SCALE GENOMIC DNA]</scope>
    <source>
        <strain evidence="1 2">10D</strain>
    </source>
</reference>
<dbReference type="PANTHER" id="PTHR47434:SF2">
    <property type="entry name" value="PROTEIN PTST HOMOLOG 3, CHLOROPLASTIC"/>
    <property type="match status" value="1"/>
</dbReference>
<evidence type="ECO:0000313" key="1">
    <source>
        <dbReference type="EMBL" id="BAM82070.1"/>
    </source>
</evidence>
<dbReference type="PANTHER" id="PTHR47434">
    <property type="entry name" value="PROTEIN PTST HOMOLOG 3, CHLOROPLASTIC"/>
    <property type="match status" value="1"/>
</dbReference>
<keyword evidence="2" id="KW-1185">Reference proteome</keyword>
<organism evidence="1 2">
    <name type="scientific">Cyanidioschyzon merolae (strain NIES-3377 / 10D)</name>
    <name type="common">Unicellular red alga</name>
    <dbReference type="NCBI Taxonomy" id="280699"/>
    <lineage>
        <taxon>Eukaryota</taxon>
        <taxon>Rhodophyta</taxon>
        <taxon>Bangiophyceae</taxon>
        <taxon>Cyanidiales</taxon>
        <taxon>Cyanidiaceae</taxon>
        <taxon>Cyanidioschyzon</taxon>
    </lineage>
</organism>
<gene>
    <name evidence="1" type="ORF">CYME_CMQ170C</name>
</gene>
<sequence length="404" mass="45609">MSAFLILFLKQHDPNKKADDAPHRARQKSGYWKDLVLVAQQIRLFQSRFGLPNDRLPTEYELRRHGYNGGHTILRALRLHGGKRAFLQKLARLDDPEAKAPFASWQEASPQRKVSDARRVARSLKPELEGLARKLGLPGKTLPNLSLIREYEPLLANVICSTPGGYAAIARELNCCIEQQKPVSWASMRRLKPLPLQELKRELLKFIAERTVTPGVMPPERILAKAGRFDLIISIEYHGGSRAVAEICELRDSASWEYVLEMRDLLRELRAYLNLANKGNEMPSIAELQRQGREDLARLIRRHGGPLVFAARFGLYVPPSRRRREADLKWGPFSLALAVRLLDACYQRGRAVDGIPELPPLSELDLELQTEIAEYGGPDTVARRLGLAFARPDGASGTLREDHC</sequence>
<dbReference type="STRING" id="280699.M1V6C3"/>
<dbReference type="HOGENOM" id="CLU_682180_0_0_1"/>
<dbReference type="Gramene" id="CMQ170CT">
    <property type="protein sequence ID" value="CMQ170CT"/>
    <property type="gene ID" value="CMQ170C"/>
</dbReference>
<dbReference type="AlphaFoldDB" id="M1V6C3"/>
<reference evidence="1 2" key="1">
    <citation type="journal article" date="2004" name="Nature">
        <title>Genome sequence of the ultrasmall unicellular red alga Cyanidioschyzon merolae 10D.</title>
        <authorList>
            <person name="Matsuzaki M."/>
            <person name="Misumi O."/>
            <person name="Shin-i T."/>
            <person name="Maruyama S."/>
            <person name="Takahara M."/>
            <person name="Miyagishima S."/>
            <person name="Mori T."/>
            <person name="Nishida K."/>
            <person name="Yagisawa F."/>
            <person name="Nishida K."/>
            <person name="Yoshida Y."/>
            <person name="Nishimura Y."/>
            <person name="Nakao S."/>
            <person name="Kobayashi T."/>
            <person name="Momoyama Y."/>
            <person name="Higashiyama T."/>
            <person name="Minoda A."/>
            <person name="Sano M."/>
            <person name="Nomoto H."/>
            <person name="Oishi K."/>
            <person name="Hayashi H."/>
            <person name="Ohta F."/>
            <person name="Nishizaka S."/>
            <person name="Haga S."/>
            <person name="Miura S."/>
            <person name="Morishita T."/>
            <person name="Kabeya Y."/>
            <person name="Terasawa K."/>
            <person name="Suzuki Y."/>
            <person name="Ishii Y."/>
            <person name="Asakawa S."/>
            <person name="Takano H."/>
            <person name="Ohta N."/>
            <person name="Kuroiwa H."/>
            <person name="Tanaka K."/>
            <person name="Shimizu N."/>
            <person name="Sugano S."/>
            <person name="Sato N."/>
            <person name="Nozaki H."/>
            <person name="Ogasawara N."/>
            <person name="Kohara Y."/>
            <person name="Kuroiwa T."/>
        </authorList>
    </citation>
    <scope>NUCLEOTIDE SEQUENCE [LARGE SCALE GENOMIC DNA]</scope>
    <source>
        <strain evidence="1 2">10D</strain>
    </source>
</reference>
<dbReference type="OrthoDB" id="2779at2759"/>
<dbReference type="KEGG" id="cme:CYME_CMQ170C"/>
<dbReference type="Proteomes" id="UP000007014">
    <property type="component" value="Chromosome 17"/>
</dbReference>
<dbReference type="GeneID" id="16996626"/>
<protein>
    <submittedName>
        <fullName evidence="1">Uncharacterized protein</fullName>
    </submittedName>
</protein>
<evidence type="ECO:0000313" key="2">
    <source>
        <dbReference type="Proteomes" id="UP000007014"/>
    </source>
</evidence>
<dbReference type="RefSeq" id="XP_005538106.1">
    <property type="nucleotide sequence ID" value="XM_005538049.1"/>
</dbReference>